<keyword evidence="2" id="KW-0812">Transmembrane</keyword>
<organism evidence="3">
    <name type="scientific">candidate division WOR-3 bacterium</name>
    <dbReference type="NCBI Taxonomy" id="2052148"/>
    <lineage>
        <taxon>Bacteria</taxon>
        <taxon>Bacteria division WOR-3</taxon>
    </lineage>
</organism>
<dbReference type="PROSITE" id="PS50005">
    <property type="entry name" value="TPR"/>
    <property type="match status" value="1"/>
</dbReference>
<dbReference type="SUPFAM" id="SSF48452">
    <property type="entry name" value="TPR-like"/>
    <property type="match status" value="1"/>
</dbReference>
<feature type="transmembrane region" description="Helical" evidence="2">
    <location>
        <begin position="7"/>
        <end position="27"/>
    </location>
</feature>
<keyword evidence="1" id="KW-0802">TPR repeat</keyword>
<feature type="transmembrane region" description="Helical" evidence="2">
    <location>
        <begin position="136"/>
        <end position="157"/>
    </location>
</feature>
<name>A0A7C4U6G3_UNCW3</name>
<keyword evidence="2" id="KW-1133">Transmembrane helix</keyword>
<dbReference type="InterPro" id="IPR052724">
    <property type="entry name" value="GT117_domain-containing"/>
</dbReference>
<feature type="repeat" description="TPR" evidence="1">
    <location>
        <begin position="776"/>
        <end position="809"/>
    </location>
</feature>
<feature type="transmembrane region" description="Helical" evidence="2">
    <location>
        <begin position="110"/>
        <end position="130"/>
    </location>
</feature>
<dbReference type="PANTHER" id="PTHR16214:SF3">
    <property type="entry name" value="TRANSMEMBRANE PROTEIN 260"/>
    <property type="match status" value="1"/>
</dbReference>
<feature type="transmembrane region" description="Helical" evidence="2">
    <location>
        <begin position="210"/>
        <end position="230"/>
    </location>
</feature>
<dbReference type="InterPro" id="IPR011990">
    <property type="entry name" value="TPR-like_helical_dom_sf"/>
</dbReference>
<gene>
    <name evidence="3" type="ORF">ENV67_01675</name>
</gene>
<dbReference type="PANTHER" id="PTHR16214">
    <property type="entry name" value="TRANSMEMBRANE PROTEIN 260"/>
    <property type="match status" value="1"/>
</dbReference>
<sequence>MKQKRLKLIFFLATFLFVMLIYLWTIAPTLAFWDCGEFITCSYILGIPHPPGTPFYVLIGRLFSLLPISKDIGYRVNFFSSLSGALATAFLYLLIIKIIGIILKGKETRIIHHIIAFSSALLSAFAFSVWDNCVEAEVYSPSNLFLVIGMYLILHWYDNRGTKGNKNTLLLIIYISFLSMGIHLLPLLMLPPIILFVILVDWREIIDTKFIISGIILAILGTTTYAYLYIRSKLNPYINEADPSTLKALWAVFTREQYGPMKLLPRKTQTETGLSLIPAFWEQIKVYFKYFSWQYFPFPREKTNTILQIFSIIGTYIYAFMGVSGMYIHYKKDKKTFYLFFTLFILLSLGLVTYLNLRFSPSDPNPKHEPREVRERDYFFASSYFFFAFYIGIFLYYLYENIEGKKFYKYVIYPYFLLLFFVPILPVISNIKSHVNRRGDYIPYDYAYNMLVSADDNSVVLTNGDNDTFPLWFMQYVVGFRKHDLPNKKGVILANLSLLNTNWYIKQLKKWGVPIDFDTPFRGVGRFEEAYKKARWKGYKGTFEDFVIDNLTPVKADDGSILFVKDLAIRNIILTSSGIKPELKDFFIPESVFVKKYIKEGVYKPSINLYFSATVAYESRVAYQNHLKLEGFLYKLLPEESTEEMVDKEKTYDLLMNKFKYRSIFDKRVYKDDNTQRLLSNYSALLFTLGRSLRMEVITAPFVLNPQTYEGIVPNEKQKEILKKATEVFLKGLSYTDDERIWATIMIELRAILKVLNEPDYAMEIISKLEKENPSSYLLFLKGEIYRSIGDISNAEAYYKKAMEDPKKDPAIYYSYLKLQLLKGDTSTFNTILSEAFKDQQLLGGIFGYANALGDTSLMIEILKFYMVVNPYDTETKSYLDSLTRKYYRMRK</sequence>
<reference evidence="3" key="1">
    <citation type="journal article" date="2020" name="mSystems">
        <title>Genome- and Community-Level Interaction Insights into Carbon Utilization and Element Cycling Functions of Hydrothermarchaeota in Hydrothermal Sediment.</title>
        <authorList>
            <person name="Zhou Z."/>
            <person name="Liu Y."/>
            <person name="Xu W."/>
            <person name="Pan J."/>
            <person name="Luo Z.H."/>
            <person name="Li M."/>
        </authorList>
    </citation>
    <scope>NUCLEOTIDE SEQUENCE [LARGE SCALE GENOMIC DNA]</scope>
    <source>
        <strain evidence="3">SpSt-780</strain>
    </source>
</reference>
<feature type="transmembrane region" description="Helical" evidence="2">
    <location>
        <begin position="169"/>
        <end position="198"/>
    </location>
</feature>
<keyword evidence="2" id="KW-0472">Membrane</keyword>
<feature type="transmembrane region" description="Helical" evidence="2">
    <location>
        <begin position="378"/>
        <end position="399"/>
    </location>
</feature>
<dbReference type="EMBL" id="DTHG01000019">
    <property type="protein sequence ID" value="HGW91236.1"/>
    <property type="molecule type" value="Genomic_DNA"/>
</dbReference>
<dbReference type="Gene3D" id="1.25.40.10">
    <property type="entry name" value="Tetratricopeptide repeat domain"/>
    <property type="match status" value="1"/>
</dbReference>
<evidence type="ECO:0000256" key="2">
    <source>
        <dbReference type="SAM" id="Phobius"/>
    </source>
</evidence>
<evidence type="ECO:0000313" key="3">
    <source>
        <dbReference type="EMBL" id="HGW91236.1"/>
    </source>
</evidence>
<proteinExistence type="predicted"/>
<feature type="transmembrane region" description="Helical" evidence="2">
    <location>
        <begin position="336"/>
        <end position="357"/>
    </location>
</feature>
<comment type="caution">
    <text evidence="3">The sequence shown here is derived from an EMBL/GenBank/DDBJ whole genome shotgun (WGS) entry which is preliminary data.</text>
</comment>
<dbReference type="InterPro" id="IPR021280">
    <property type="entry name" value="TMEM260-like"/>
</dbReference>
<accession>A0A7C4U6G3</accession>
<feature type="transmembrane region" description="Helical" evidence="2">
    <location>
        <begin position="78"/>
        <end position="103"/>
    </location>
</feature>
<evidence type="ECO:0000256" key="1">
    <source>
        <dbReference type="PROSITE-ProRule" id="PRU00339"/>
    </source>
</evidence>
<feature type="transmembrane region" description="Helical" evidence="2">
    <location>
        <begin position="306"/>
        <end position="330"/>
    </location>
</feature>
<dbReference type="Pfam" id="PF11028">
    <property type="entry name" value="TMEM260-like"/>
    <property type="match status" value="1"/>
</dbReference>
<feature type="transmembrane region" description="Helical" evidence="2">
    <location>
        <begin position="411"/>
        <end position="428"/>
    </location>
</feature>
<protein>
    <submittedName>
        <fullName evidence="3">DUF2723 domain-containing protein</fullName>
    </submittedName>
</protein>
<dbReference type="InterPro" id="IPR019734">
    <property type="entry name" value="TPR_rpt"/>
</dbReference>
<dbReference type="AlphaFoldDB" id="A0A7C4U6G3"/>